<feature type="transmembrane region" description="Helical" evidence="5">
    <location>
        <begin position="302"/>
        <end position="326"/>
    </location>
</feature>
<sequence length="473" mass="51911">MKRTLYVAAREFKATVLTKGFLFGLLILPLMILFLVMVFPKLIKSAEKAPRVEGQVAIIDSTGEIGPALLTYLEPEAIARRRGDLTDAADEAMPDVVKEIGGKRMAEQQQQALDLILGKVPQLEVLDVGTGADIEEEKLPIRDFKMEDSEAGGRLALVVVEAHAIRPRDDPKSGEPAYGSYDLYTADKLDDRIVDEIRGGMREAIVEARVQARGLDRGDISRLTSVRPKTNITVGETGEKKASKKDEIVRFLVPVAFMALLMMSVMTSGQQLMTNTIEEKSSRVVEMLLSAVSPMELMTGKIIGQLGVGILIMLLYGGVGVAGLMVGSLFGLLQVSTLLYAFIFFMIAFFMIASVMGAIGAAVNEIREAQTLVMPVILTIMIPYLLWMPISRDPNATYAVVLSFIPPINPFVMMLRLTSSTPPPVWQVWLSILIGIAGVYVALKMAAKVFRIGLLMYGKPPNFKTLIKWIRMA</sequence>
<feature type="transmembrane region" description="Helical" evidence="5">
    <location>
        <begin position="248"/>
        <end position="266"/>
    </location>
</feature>
<dbReference type="AlphaFoldDB" id="A0A8J6Y2S0"/>
<name>A0A8J6Y2S0_9BACT</name>
<evidence type="ECO:0000256" key="2">
    <source>
        <dbReference type="ARBA" id="ARBA00022692"/>
    </source>
</evidence>
<evidence type="ECO:0000313" key="7">
    <source>
        <dbReference type="EMBL" id="MBD3869428.1"/>
    </source>
</evidence>
<comment type="caution">
    <text evidence="7">The sequence shown here is derived from an EMBL/GenBank/DDBJ whole genome shotgun (WGS) entry which is preliminary data.</text>
</comment>
<keyword evidence="3 5" id="KW-1133">Transmembrane helix</keyword>
<feature type="transmembrane region" description="Helical" evidence="5">
    <location>
        <begin position="338"/>
        <end position="363"/>
    </location>
</feature>
<feature type="transmembrane region" description="Helical" evidence="5">
    <location>
        <begin position="369"/>
        <end position="387"/>
    </location>
</feature>
<dbReference type="EMBL" id="JACXWD010000087">
    <property type="protein sequence ID" value="MBD3869428.1"/>
    <property type="molecule type" value="Genomic_DNA"/>
</dbReference>
<gene>
    <name evidence="7" type="ORF">IFK94_15005</name>
</gene>
<evidence type="ECO:0000256" key="1">
    <source>
        <dbReference type="ARBA" id="ARBA00004141"/>
    </source>
</evidence>
<reference evidence="7 8" key="1">
    <citation type="submission" date="2020-08" db="EMBL/GenBank/DDBJ databases">
        <title>Acidobacteriota in marine sediments use diverse sulfur dissimilation pathways.</title>
        <authorList>
            <person name="Wasmund K."/>
        </authorList>
    </citation>
    <scope>NUCLEOTIDE SEQUENCE [LARGE SCALE GENOMIC DNA]</scope>
    <source>
        <strain evidence="7">MAG AM4</strain>
    </source>
</reference>
<evidence type="ECO:0000313" key="8">
    <source>
        <dbReference type="Proteomes" id="UP000648239"/>
    </source>
</evidence>
<dbReference type="InterPro" id="IPR013525">
    <property type="entry name" value="ABC2_TM"/>
</dbReference>
<keyword evidence="4 5" id="KW-0472">Membrane</keyword>
<feature type="domain" description="ABC-2 type transporter transmembrane" evidence="6">
    <location>
        <begin position="19"/>
        <end position="442"/>
    </location>
</feature>
<feature type="transmembrane region" description="Helical" evidence="5">
    <location>
        <begin position="424"/>
        <end position="443"/>
    </location>
</feature>
<comment type="subcellular location">
    <subcellularLocation>
        <location evidence="1">Membrane</location>
        <topology evidence="1">Multi-pass membrane protein</topology>
    </subcellularLocation>
</comment>
<evidence type="ECO:0000256" key="5">
    <source>
        <dbReference type="SAM" id="Phobius"/>
    </source>
</evidence>
<dbReference type="Pfam" id="PF12698">
    <property type="entry name" value="ABC2_membrane_3"/>
    <property type="match status" value="1"/>
</dbReference>
<evidence type="ECO:0000256" key="3">
    <source>
        <dbReference type="ARBA" id="ARBA00022989"/>
    </source>
</evidence>
<dbReference type="Proteomes" id="UP000648239">
    <property type="component" value="Unassembled WGS sequence"/>
</dbReference>
<evidence type="ECO:0000256" key="4">
    <source>
        <dbReference type="ARBA" id="ARBA00023136"/>
    </source>
</evidence>
<keyword evidence="2 5" id="KW-0812">Transmembrane</keyword>
<organism evidence="7 8">
    <name type="scientific">Candidatus Polarisedimenticola svalbardensis</name>
    <dbReference type="NCBI Taxonomy" id="2886004"/>
    <lineage>
        <taxon>Bacteria</taxon>
        <taxon>Pseudomonadati</taxon>
        <taxon>Acidobacteriota</taxon>
        <taxon>Candidatus Polarisedimenticolia</taxon>
        <taxon>Candidatus Polarisedimenticolales</taxon>
        <taxon>Candidatus Polarisedimenticolaceae</taxon>
        <taxon>Candidatus Polarisedimenticola</taxon>
    </lineage>
</organism>
<dbReference type="PANTHER" id="PTHR43471:SF3">
    <property type="entry name" value="ABC TRANSPORTER PERMEASE PROTEIN NATB"/>
    <property type="match status" value="1"/>
</dbReference>
<dbReference type="PANTHER" id="PTHR43471">
    <property type="entry name" value="ABC TRANSPORTER PERMEASE"/>
    <property type="match status" value="1"/>
</dbReference>
<evidence type="ECO:0000259" key="6">
    <source>
        <dbReference type="Pfam" id="PF12698"/>
    </source>
</evidence>
<dbReference type="GO" id="GO:0140359">
    <property type="term" value="F:ABC-type transporter activity"/>
    <property type="evidence" value="ECO:0007669"/>
    <property type="project" value="InterPro"/>
</dbReference>
<dbReference type="GO" id="GO:0016020">
    <property type="term" value="C:membrane"/>
    <property type="evidence" value="ECO:0007669"/>
    <property type="project" value="UniProtKB-SubCell"/>
</dbReference>
<protein>
    <submittedName>
        <fullName evidence="7">ABC transporter permease</fullName>
    </submittedName>
</protein>
<accession>A0A8J6Y2S0</accession>
<proteinExistence type="predicted"/>
<feature type="transmembrane region" description="Helical" evidence="5">
    <location>
        <begin position="20"/>
        <end position="39"/>
    </location>
</feature>
<feature type="transmembrane region" description="Helical" evidence="5">
    <location>
        <begin position="399"/>
        <end position="418"/>
    </location>
</feature>